<accession>A0ABQ5SYH6</accession>
<sequence>MGMQFGIFTVGDVTTDPTTGRTPTEHERIKATVEIAKHAEEVGLDVFATGEHHNPPFIASNPTATLAYIGAQTENIILSTSTTLITTTDPVLIAEDYAKIQHLTDGRVDLMMGRGNTGPVYPWFGKDIRQGINLAIENYALLRRLWSEDVVDWSGRFRTPLQGYTSTPRPLDGVAPFVWHGSIRSPEIAEQAAYYGDGFFHNHIFWPASHTKQMVQLYRQRFEHYEHGTADQAIVGLGGQFFMRPNSQDAVDEFRPYFDNAPVYGHGPSLEDFTEATPLTVGSPQQVIERTLSFREYVGDYQRQLFLIDHAGLPLKTVLEQLDLYGEILPTLRAEFEKLRKPGVPDAPTHASLVAAAGGAKDATVYADGDAATGSSDRDLSDPEVAKVLEGEL</sequence>
<evidence type="ECO:0000259" key="3">
    <source>
        <dbReference type="Pfam" id="PF00296"/>
    </source>
</evidence>
<keyword evidence="5" id="KW-1185">Reference proteome</keyword>
<comment type="caution">
    <text evidence="4">The sequence shown here is derived from an EMBL/GenBank/DDBJ whole genome shotgun (WGS) entry which is preliminary data.</text>
</comment>
<keyword evidence="2" id="KW-0503">Monooxygenase</keyword>
<evidence type="ECO:0000313" key="5">
    <source>
        <dbReference type="Proteomes" id="UP001142292"/>
    </source>
</evidence>
<gene>
    <name evidence="4" type="ORF">GCM10017579_32710</name>
</gene>
<evidence type="ECO:0000313" key="4">
    <source>
        <dbReference type="EMBL" id="GLJ69235.1"/>
    </source>
</evidence>
<organism evidence="4 5">
    <name type="scientific">Nocardioides luteus</name>
    <dbReference type="NCBI Taxonomy" id="1844"/>
    <lineage>
        <taxon>Bacteria</taxon>
        <taxon>Bacillati</taxon>
        <taxon>Actinomycetota</taxon>
        <taxon>Actinomycetes</taxon>
        <taxon>Propionibacteriales</taxon>
        <taxon>Nocardioidaceae</taxon>
        <taxon>Nocardioides</taxon>
    </lineage>
</organism>
<dbReference type="PANTHER" id="PTHR30137:SF8">
    <property type="entry name" value="BLR5498 PROTEIN"/>
    <property type="match status" value="1"/>
</dbReference>
<name>A0ABQ5SYH6_9ACTN</name>
<evidence type="ECO:0000256" key="1">
    <source>
        <dbReference type="ARBA" id="ARBA00023002"/>
    </source>
</evidence>
<dbReference type="PANTHER" id="PTHR30137">
    <property type="entry name" value="LUCIFERASE-LIKE MONOOXYGENASE"/>
    <property type="match status" value="1"/>
</dbReference>
<dbReference type="InterPro" id="IPR050766">
    <property type="entry name" value="Bact_Lucif_Oxidored"/>
</dbReference>
<reference evidence="4" key="2">
    <citation type="submission" date="2023-01" db="EMBL/GenBank/DDBJ databases">
        <authorList>
            <person name="Sun Q."/>
            <person name="Evtushenko L."/>
        </authorList>
    </citation>
    <scope>NUCLEOTIDE SEQUENCE</scope>
    <source>
        <strain evidence="4">VKM Ac-1246</strain>
    </source>
</reference>
<dbReference type="Proteomes" id="UP001142292">
    <property type="component" value="Unassembled WGS sequence"/>
</dbReference>
<dbReference type="InterPro" id="IPR036661">
    <property type="entry name" value="Luciferase-like_sf"/>
</dbReference>
<keyword evidence="1" id="KW-0560">Oxidoreductase</keyword>
<protein>
    <submittedName>
        <fullName evidence="4">Oxidoreductase</fullName>
    </submittedName>
</protein>
<reference evidence="4" key="1">
    <citation type="journal article" date="2014" name="Int. J. Syst. Evol. Microbiol.">
        <title>Complete genome of a new Firmicutes species belonging to the dominant human colonic microbiota ('Ruminococcus bicirculans') reveals two chromosomes and a selective capacity to utilize plant glucans.</title>
        <authorList>
            <consortium name="NISC Comparative Sequencing Program"/>
            <person name="Wegmann U."/>
            <person name="Louis P."/>
            <person name="Goesmann A."/>
            <person name="Henrissat B."/>
            <person name="Duncan S.H."/>
            <person name="Flint H.J."/>
        </authorList>
    </citation>
    <scope>NUCLEOTIDE SEQUENCE</scope>
    <source>
        <strain evidence="4">VKM Ac-1246</strain>
    </source>
</reference>
<feature type="domain" description="Luciferase-like" evidence="3">
    <location>
        <begin position="3"/>
        <end position="297"/>
    </location>
</feature>
<dbReference type="InterPro" id="IPR023934">
    <property type="entry name" value="LLM_FMN-dep_put"/>
</dbReference>
<dbReference type="NCBIfam" id="TIGR04036">
    <property type="entry name" value="LLM_CE1758_fam"/>
    <property type="match status" value="1"/>
</dbReference>
<evidence type="ECO:0000256" key="2">
    <source>
        <dbReference type="ARBA" id="ARBA00023033"/>
    </source>
</evidence>
<proteinExistence type="predicted"/>
<dbReference type="EMBL" id="BSEL01000007">
    <property type="protein sequence ID" value="GLJ69235.1"/>
    <property type="molecule type" value="Genomic_DNA"/>
</dbReference>
<dbReference type="InterPro" id="IPR011251">
    <property type="entry name" value="Luciferase-like_dom"/>
</dbReference>
<dbReference type="SUPFAM" id="SSF51679">
    <property type="entry name" value="Bacterial luciferase-like"/>
    <property type="match status" value="1"/>
</dbReference>
<dbReference type="CDD" id="cd00347">
    <property type="entry name" value="Flavin_utilizing_monoxygenases"/>
    <property type="match status" value="1"/>
</dbReference>
<dbReference type="Gene3D" id="3.20.20.30">
    <property type="entry name" value="Luciferase-like domain"/>
    <property type="match status" value="1"/>
</dbReference>
<dbReference type="Pfam" id="PF00296">
    <property type="entry name" value="Bac_luciferase"/>
    <property type="match status" value="1"/>
</dbReference>